<feature type="compositionally biased region" description="Basic and acidic residues" evidence="1">
    <location>
        <begin position="137"/>
        <end position="156"/>
    </location>
</feature>
<comment type="caution">
    <text evidence="3">The sequence shown here is derived from an EMBL/GenBank/DDBJ whole genome shotgun (WGS) entry which is preliminary data.</text>
</comment>
<evidence type="ECO:0008006" key="5">
    <source>
        <dbReference type="Google" id="ProtNLM"/>
    </source>
</evidence>
<evidence type="ECO:0000256" key="2">
    <source>
        <dbReference type="SAM" id="Phobius"/>
    </source>
</evidence>
<feature type="compositionally biased region" description="Basic residues" evidence="1">
    <location>
        <begin position="70"/>
        <end position="85"/>
    </location>
</feature>
<evidence type="ECO:0000256" key="1">
    <source>
        <dbReference type="SAM" id="MobiDB-lite"/>
    </source>
</evidence>
<dbReference type="VEuPathDB" id="VectorBase:HLOH_061647"/>
<feature type="transmembrane region" description="Helical" evidence="2">
    <location>
        <begin position="265"/>
        <end position="283"/>
    </location>
</feature>
<proteinExistence type="predicted"/>
<reference evidence="3 4" key="1">
    <citation type="journal article" date="2020" name="Cell">
        <title>Large-Scale Comparative Analyses of Tick Genomes Elucidate Their Genetic Diversity and Vector Capacities.</title>
        <authorList>
            <consortium name="Tick Genome and Microbiome Consortium (TIGMIC)"/>
            <person name="Jia N."/>
            <person name="Wang J."/>
            <person name="Shi W."/>
            <person name="Du L."/>
            <person name="Sun Y."/>
            <person name="Zhan W."/>
            <person name="Jiang J.F."/>
            <person name="Wang Q."/>
            <person name="Zhang B."/>
            <person name="Ji P."/>
            <person name="Bell-Sakyi L."/>
            <person name="Cui X.M."/>
            <person name="Yuan T.T."/>
            <person name="Jiang B.G."/>
            <person name="Yang W.F."/>
            <person name="Lam T.T."/>
            <person name="Chang Q.C."/>
            <person name="Ding S.J."/>
            <person name="Wang X.J."/>
            <person name="Zhu J.G."/>
            <person name="Ruan X.D."/>
            <person name="Zhao L."/>
            <person name="Wei J.T."/>
            <person name="Ye R.Z."/>
            <person name="Que T.C."/>
            <person name="Du C.H."/>
            <person name="Zhou Y.H."/>
            <person name="Cheng J.X."/>
            <person name="Dai P.F."/>
            <person name="Guo W.B."/>
            <person name="Han X.H."/>
            <person name="Huang E.J."/>
            <person name="Li L.F."/>
            <person name="Wei W."/>
            <person name="Gao Y.C."/>
            <person name="Liu J.Z."/>
            <person name="Shao H.Z."/>
            <person name="Wang X."/>
            <person name="Wang C.C."/>
            <person name="Yang T.C."/>
            <person name="Huo Q.B."/>
            <person name="Li W."/>
            <person name="Chen H.Y."/>
            <person name="Chen S.E."/>
            <person name="Zhou L.G."/>
            <person name="Ni X.B."/>
            <person name="Tian J.H."/>
            <person name="Sheng Y."/>
            <person name="Liu T."/>
            <person name="Pan Y.S."/>
            <person name="Xia L.Y."/>
            <person name="Li J."/>
            <person name="Zhao F."/>
            <person name="Cao W.C."/>
        </authorList>
    </citation>
    <scope>NUCLEOTIDE SEQUENCE [LARGE SCALE GENOMIC DNA]</scope>
    <source>
        <strain evidence="3">HaeL-2018</strain>
    </source>
</reference>
<dbReference type="AlphaFoldDB" id="A0A9J6FY81"/>
<name>A0A9J6FY81_HAELO</name>
<evidence type="ECO:0000313" key="4">
    <source>
        <dbReference type="Proteomes" id="UP000821853"/>
    </source>
</evidence>
<gene>
    <name evidence="3" type="ORF">HPB48_014052</name>
</gene>
<feature type="compositionally biased region" description="Polar residues" evidence="1">
    <location>
        <begin position="218"/>
        <end position="232"/>
    </location>
</feature>
<dbReference type="EMBL" id="JABSTR010000004">
    <property type="protein sequence ID" value="KAH9367767.1"/>
    <property type="molecule type" value="Genomic_DNA"/>
</dbReference>
<sequence length="388" mass="41786">MRNSETRPTVPGRGREARGSFNREERQPLDPGQSPERDDTQLAGDAAGAQDAPLASSARLTSPGSGLVTARRKKRPRKTICKRKLPISLGPKGDAAAPRPLNTPPSASHGMQRLAATPSLRRTSPKIETLPTRHHLEKGSDRRSDDQPPSEFDSHGSRQLTSCKHRSVFRGPKQSRLLTSSSDQSAPPRGCLCSSAGENRQRPPSADYTFDAEPARICSQNTNLESSMSKTSDAPCVDPAPSFDDRPKPRVPTLEYENPTSDGTFVLAVLAASLMVFAFVFYASDIWMKGRMGGDHLTIAAPTTDTDFADVSSNLRTTPAAGSAKRRVKPLAGAATAAYNIQGANSVSNVPSLVQSNNSPPNDVAPVKPFQLYFLICLSMPNRYSPPK</sequence>
<protein>
    <recommendedName>
        <fullName evidence="5">Transmembrane protein</fullName>
    </recommendedName>
</protein>
<keyword evidence="2" id="KW-0812">Transmembrane</keyword>
<keyword evidence="2" id="KW-1133">Transmembrane helix</keyword>
<keyword evidence="4" id="KW-1185">Reference proteome</keyword>
<dbReference type="Proteomes" id="UP000821853">
    <property type="component" value="Chromosome 2"/>
</dbReference>
<evidence type="ECO:0000313" key="3">
    <source>
        <dbReference type="EMBL" id="KAH9367767.1"/>
    </source>
</evidence>
<accession>A0A9J6FY81</accession>
<feature type="region of interest" description="Disordered" evidence="1">
    <location>
        <begin position="1"/>
        <end position="252"/>
    </location>
</feature>
<feature type="compositionally biased region" description="Basic and acidic residues" evidence="1">
    <location>
        <begin position="13"/>
        <end position="28"/>
    </location>
</feature>
<feature type="compositionally biased region" description="Low complexity" evidence="1">
    <location>
        <begin position="41"/>
        <end position="58"/>
    </location>
</feature>
<keyword evidence="2" id="KW-0472">Membrane</keyword>
<feature type="compositionally biased region" description="Polar residues" evidence="1">
    <location>
        <begin position="176"/>
        <end position="185"/>
    </location>
</feature>
<organism evidence="3 4">
    <name type="scientific">Haemaphysalis longicornis</name>
    <name type="common">Bush tick</name>
    <dbReference type="NCBI Taxonomy" id="44386"/>
    <lineage>
        <taxon>Eukaryota</taxon>
        <taxon>Metazoa</taxon>
        <taxon>Ecdysozoa</taxon>
        <taxon>Arthropoda</taxon>
        <taxon>Chelicerata</taxon>
        <taxon>Arachnida</taxon>
        <taxon>Acari</taxon>
        <taxon>Parasitiformes</taxon>
        <taxon>Ixodida</taxon>
        <taxon>Ixodoidea</taxon>
        <taxon>Ixodidae</taxon>
        <taxon>Haemaphysalinae</taxon>
        <taxon>Haemaphysalis</taxon>
    </lineage>
</organism>